<dbReference type="Proteomes" id="UP000789920">
    <property type="component" value="Unassembled WGS sequence"/>
</dbReference>
<name>A0ACA9RXF2_9GLOM</name>
<reference evidence="1" key="1">
    <citation type="submission" date="2021-06" db="EMBL/GenBank/DDBJ databases">
        <authorList>
            <person name="Kallberg Y."/>
            <person name="Tangrot J."/>
            <person name="Rosling A."/>
        </authorList>
    </citation>
    <scope>NUCLEOTIDE SEQUENCE</scope>
    <source>
        <strain evidence="1">MA461A</strain>
    </source>
</reference>
<evidence type="ECO:0000313" key="1">
    <source>
        <dbReference type="EMBL" id="CAG8813321.1"/>
    </source>
</evidence>
<accession>A0ACA9RXF2</accession>
<keyword evidence="2" id="KW-1185">Reference proteome</keyword>
<dbReference type="EMBL" id="CAJVQC010074809">
    <property type="protein sequence ID" value="CAG8813321.1"/>
    <property type="molecule type" value="Genomic_DNA"/>
</dbReference>
<feature type="non-terminal residue" evidence="1">
    <location>
        <position position="1"/>
    </location>
</feature>
<sequence>LKRRPQEIKKKNIAKKLSKLEAEKASMPDPIVGVPTEFTKSLLRPLDVYKAAVDPNAPKYMNYFLDKNEEDLLFEKTPKKIAEEAEKSHKIESEKNSIGLVEEKKVEILKSLVSLHNSNAKGIMMYNVKKTVEEFGRNENDTGSAEVQAAILTVRILNLREHLKNNHKDKHNYRNLRQLVHKRQKLLKYLKRESLDRYFTTIKKLGLDERVIEGEI</sequence>
<evidence type="ECO:0000313" key="2">
    <source>
        <dbReference type="Proteomes" id="UP000789920"/>
    </source>
</evidence>
<gene>
    <name evidence="1" type="ORF">RPERSI_LOCUS23741</name>
</gene>
<protein>
    <submittedName>
        <fullName evidence="1">34091_t:CDS:1</fullName>
    </submittedName>
</protein>
<organism evidence="1 2">
    <name type="scientific">Racocetra persica</name>
    <dbReference type="NCBI Taxonomy" id="160502"/>
    <lineage>
        <taxon>Eukaryota</taxon>
        <taxon>Fungi</taxon>
        <taxon>Fungi incertae sedis</taxon>
        <taxon>Mucoromycota</taxon>
        <taxon>Glomeromycotina</taxon>
        <taxon>Glomeromycetes</taxon>
        <taxon>Diversisporales</taxon>
        <taxon>Gigasporaceae</taxon>
        <taxon>Racocetra</taxon>
    </lineage>
</organism>
<feature type="non-terminal residue" evidence="1">
    <location>
        <position position="216"/>
    </location>
</feature>
<proteinExistence type="predicted"/>
<comment type="caution">
    <text evidence="1">The sequence shown here is derived from an EMBL/GenBank/DDBJ whole genome shotgun (WGS) entry which is preliminary data.</text>
</comment>